<dbReference type="Gene3D" id="2.60.40.1080">
    <property type="match status" value="1"/>
</dbReference>
<organism evidence="4 5">
    <name type="scientific">Peribacillus huizhouensis</name>
    <dbReference type="NCBI Taxonomy" id="1501239"/>
    <lineage>
        <taxon>Bacteria</taxon>
        <taxon>Bacillati</taxon>
        <taxon>Bacillota</taxon>
        <taxon>Bacilli</taxon>
        <taxon>Bacillales</taxon>
        <taxon>Bacillaceae</taxon>
        <taxon>Peribacillus</taxon>
    </lineage>
</organism>
<dbReference type="PROSITE" id="PS51318">
    <property type="entry name" value="TAT"/>
    <property type="match status" value="1"/>
</dbReference>
<evidence type="ECO:0000313" key="5">
    <source>
        <dbReference type="Proteomes" id="UP000626697"/>
    </source>
</evidence>
<evidence type="ECO:0000313" key="4">
    <source>
        <dbReference type="EMBL" id="MBA9026679.1"/>
    </source>
</evidence>
<comment type="caution">
    <text evidence="4">The sequence shown here is derived from an EMBL/GenBank/DDBJ whole genome shotgun (WGS) entry which is preliminary data.</text>
</comment>
<dbReference type="EMBL" id="JACJHX010000005">
    <property type="protein sequence ID" value="MBA9026679.1"/>
    <property type="molecule type" value="Genomic_DNA"/>
</dbReference>
<keyword evidence="5" id="KW-1185">Reference proteome</keyword>
<accession>A0ABR6CP11</accession>
<gene>
    <name evidence="4" type="ORF">HNP81_001964</name>
</gene>
<dbReference type="InterPro" id="IPR001119">
    <property type="entry name" value="SLH_dom"/>
</dbReference>
<feature type="chain" id="PRO_5047209016" description="SLH domain-containing protein" evidence="2">
    <location>
        <begin position="32"/>
        <end position="921"/>
    </location>
</feature>
<dbReference type="InterPro" id="IPR003343">
    <property type="entry name" value="Big_2"/>
</dbReference>
<dbReference type="InterPro" id="IPR006311">
    <property type="entry name" value="TAT_signal"/>
</dbReference>
<reference evidence="4 5" key="1">
    <citation type="submission" date="2020-08" db="EMBL/GenBank/DDBJ databases">
        <title>Genomic Encyclopedia of Type Strains, Phase IV (KMG-IV): sequencing the most valuable type-strain genomes for metagenomic binning, comparative biology and taxonomic classification.</title>
        <authorList>
            <person name="Goeker M."/>
        </authorList>
    </citation>
    <scope>NUCLEOTIDE SEQUENCE [LARGE SCALE GENOMIC DNA]</scope>
    <source>
        <strain evidence="4 5">DSM 105481</strain>
    </source>
</reference>
<dbReference type="Pfam" id="PF00395">
    <property type="entry name" value="SLH"/>
    <property type="match status" value="2"/>
</dbReference>
<feature type="signal peptide" evidence="2">
    <location>
        <begin position="1"/>
        <end position="31"/>
    </location>
</feature>
<sequence length="921" mass="94887">MAYQPKSYRKFVATAATATLVAGAIAPIASAAFSDVSDKYKDAVDYLVSKGANGLTETSFGVSEEITRVDAAVLIVKVLGLDIEAAPASGFTDVPARAAKYVNALKAAGITSGKTATSFDASSKITRGELAVWIQKGFDLKGDGSVNFTDVSDRYKEAVSALVANKITNGTAADKFGTTQTAKRGDYAIFLYKAANDVTPVAPEVKSVSAINATTAKVTFKNPVSELDFTNFTISGGLTVVKATLSADKKSAEVVVNNAFTRNQEYTLTATGFKNAEGEAYPDSTGKFTWAVQDGVTVALTKGTLTTIGATSGISVLDQDGKAVSGASVAVTSSNTNIVTATTDGTVDGTDITAVAEGTADVTVTVTLADGTVLTNTFVVTVAVAADQVANQGYTLVADVTDLAETPQNTVAFNAASKTTSMYANTSKEVAMFDTVNKDPQTEAIDFTGATVKSVNPIIATADVTGAVLTVTANAGQQGKASFEVTLADKTKRTFTVDVKKEAALAGITTNVTTVKLSDEEVNAGTVEGINQKTVTVNAIDQFGDNFAFGTVGKVTVTTNTDGLVIGGTGAGNTIDFNAGADTTDTFTVTSTKDKIVNGTVSVKYFKNASDTTPTMTKTISVNVVNVDTTATPTGLDIVAASEIDVNAPNTVSTTDVDSIDFATAKIYSLDSKGNRLEDLSTTATATLVGSDDYVEVDTNALQFQGNDELTLLTASSTVNVDVLAGGITKRLPIKYINSASVPASATVNTKPVAVKLTGSDTTLSIEELIFGKLDSTQLIEDADLSEYIAVKSAATNGGYKYNKSLVAVKDAKGNALVTGAPVYGIDNTATTGNIWIDEDQLLGFSDENFAVDFSVANVSTTGTGSLSTTASLLSDVVGVPAVGDSVTFTLVIKSLYVEGASATDNNLLAAPVTVNVTVTK</sequence>
<evidence type="ECO:0000259" key="3">
    <source>
        <dbReference type="PROSITE" id="PS51272"/>
    </source>
</evidence>
<dbReference type="Proteomes" id="UP000626697">
    <property type="component" value="Unassembled WGS sequence"/>
</dbReference>
<proteinExistence type="predicted"/>
<dbReference type="RefSeq" id="WP_182502476.1">
    <property type="nucleotide sequence ID" value="NZ_JACJHX010000005.1"/>
</dbReference>
<dbReference type="SMART" id="SM00635">
    <property type="entry name" value="BID_2"/>
    <property type="match status" value="2"/>
</dbReference>
<evidence type="ECO:0000256" key="2">
    <source>
        <dbReference type="SAM" id="SignalP"/>
    </source>
</evidence>
<dbReference type="PROSITE" id="PS51272">
    <property type="entry name" value="SLH"/>
    <property type="match status" value="1"/>
</dbReference>
<dbReference type="InterPro" id="IPR014755">
    <property type="entry name" value="Cu-Rt/internalin_Ig-like"/>
</dbReference>
<name>A0ABR6CP11_9BACI</name>
<dbReference type="Gene3D" id="2.60.40.3450">
    <property type="match status" value="1"/>
</dbReference>
<dbReference type="Gene3D" id="2.60.40.3460">
    <property type="match status" value="1"/>
</dbReference>
<protein>
    <recommendedName>
        <fullName evidence="3">SLH domain-containing protein</fullName>
    </recommendedName>
</protein>
<feature type="domain" description="SLH" evidence="3">
    <location>
        <begin position="85"/>
        <end position="148"/>
    </location>
</feature>
<dbReference type="Gene3D" id="2.60.40.1220">
    <property type="match status" value="1"/>
</dbReference>
<keyword evidence="1 2" id="KW-0732">Signal</keyword>
<dbReference type="Gene3D" id="2.60.40.3440">
    <property type="match status" value="1"/>
</dbReference>
<evidence type="ECO:0000256" key="1">
    <source>
        <dbReference type="ARBA" id="ARBA00022729"/>
    </source>
</evidence>